<evidence type="ECO:0000313" key="14">
    <source>
        <dbReference type="Proteomes" id="UP000053989"/>
    </source>
</evidence>
<dbReference type="GO" id="GO:0000055">
    <property type="term" value="P:ribosomal large subunit export from nucleus"/>
    <property type="evidence" value="ECO:0007669"/>
    <property type="project" value="TreeGrafter"/>
</dbReference>
<feature type="compositionally biased region" description="Acidic residues" evidence="11">
    <location>
        <begin position="4320"/>
        <end position="4335"/>
    </location>
</feature>
<feature type="region of interest" description="Disordered" evidence="11">
    <location>
        <begin position="4964"/>
        <end position="4983"/>
    </location>
</feature>
<gene>
    <name evidence="13" type="ORF">SCLCIDRAFT_1221940</name>
</gene>
<keyword evidence="14" id="KW-1185">Reference proteome</keyword>
<proteinExistence type="inferred from homology"/>
<keyword evidence="8 10" id="KW-0143">Chaperone</keyword>
<reference evidence="13 14" key="1">
    <citation type="submission" date="2014-04" db="EMBL/GenBank/DDBJ databases">
        <authorList>
            <consortium name="DOE Joint Genome Institute"/>
            <person name="Kuo A."/>
            <person name="Kohler A."/>
            <person name="Nagy L.G."/>
            <person name="Floudas D."/>
            <person name="Copeland A."/>
            <person name="Barry K.W."/>
            <person name="Cichocki N."/>
            <person name="Veneault-Fourrey C."/>
            <person name="LaButti K."/>
            <person name="Lindquist E.A."/>
            <person name="Lipzen A."/>
            <person name="Lundell T."/>
            <person name="Morin E."/>
            <person name="Murat C."/>
            <person name="Sun H."/>
            <person name="Tunlid A."/>
            <person name="Henrissat B."/>
            <person name="Grigoriev I.V."/>
            <person name="Hibbett D.S."/>
            <person name="Martin F."/>
            <person name="Nordberg H.P."/>
            <person name="Cantor M.N."/>
            <person name="Hua S.X."/>
        </authorList>
    </citation>
    <scope>NUCLEOTIDE SEQUENCE [LARGE SCALE GENOMIC DNA]</scope>
    <source>
        <strain evidence="13 14">Foug A</strain>
    </source>
</reference>
<reference evidence="14" key="2">
    <citation type="submission" date="2015-01" db="EMBL/GenBank/DDBJ databases">
        <title>Evolutionary Origins and Diversification of the Mycorrhizal Mutualists.</title>
        <authorList>
            <consortium name="DOE Joint Genome Institute"/>
            <consortium name="Mycorrhizal Genomics Consortium"/>
            <person name="Kohler A."/>
            <person name="Kuo A."/>
            <person name="Nagy L.G."/>
            <person name="Floudas D."/>
            <person name="Copeland A."/>
            <person name="Barry K.W."/>
            <person name="Cichocki N."/>
            <person name="Veneault-Fourrey C."/>
            <person name="LaButti K."/>
            <person name="Lindquist E.A."/>
            <person name="Lipzen A."/>
            <person name="Lundell T."/>
            <person name="Morin E."/>
            <person name="Murat C."/>
            <person name="Riley R."/>
            <person name="Ohm R."/>
            <person name="Sun H."/>
            <person name="Tunlid A."/>
            <person name="Henrissat B."/>
            <person name="Grigoriev I.V."/>
            <person name="Hibbett D.S."/>
            <person name="Martin F."/>
        </authorList>
    </citation>
    <scope>NUCLEOTIDE SEQUENCE [LARGE SCALE GENOMIC DNA]</scope>
    <source>
        <strain evidence="14">Foug A</strain>
    </source>
</reference>
<protein>
    <recommendedName>
        <fullName evidence="4 10">Midasin</fullName>
    </recommendedName>
</protein>
<dbReference type="InterPro" id="IPR041190">
    <property type="entry name" value="Midasin_AAA_lid_5"/>
</dbReference>
<keyword evidence="6 10" id="KW-0547">Nucleotide-binding</keyword>
<feature type="compositionally biased region" description="Acidic residues" evidence="11">
    <location>
        <begin position="4434"/>
        <end position="4444"/>
    </location>
</feature>
<dbReference type="GO" id="GO:0005730">
    <property type="term" value="C:nucleolus"/>
    <property type="evidence" value="ECO:0007669"/>
    <property type="project" value="UniProtKB-SubCell"/>
</dbReference>
<dbReference type="Pfam" id="PF07728">
    <property type="entry name" value="AAA_5"/>
    <property type="match status" value="8"/>
</dbReference>
<dbReference type="EMBL" id="KN822154">
    <property type="protein sequence ID" value="KIM54457.1"/>
    <property type="molecule type" value="Genomic_DNA"/>
</dbReference>
<dbReference type="GO" id="GO:0030687">
    <property type="term" value="C:preribosome, large subunit precursor"/>
    <property type="evidence" value="ECO:0007669"/>
    <property type="project" value="TreeGrafter"/>
</dbReference>
<dbReference type="InterPro" id="IPR012099">
    <property type="entry name" value="Midasin"/>
</dbReference>
<dbReference type="FunFam" id="3.40.50.300:FF:000142">
    <property type="entry name" value="Midasin"/>
    <property type="match status" value="1"/>
</dbReference>
<feature type="compositionally biased region" description="Low complexity" evidence="11">
    <location>
        <begin position="4966"/>
        <end position="4983"/>
    </location>
</feature>
<dbReference type="PIRSF" id="PIRSF010340">
    <property type="entry name" value="Midasin"/>
    <property type="match status" value="1"/>
</dbReference>
<dbReference type="InterPro" id="IPR003593">
    <property type="entry name" value="AAA+_ATPase"/>
</dbReference>
<dbReference type="Pfam" id="PF17865">
    <property type="entry name" value="AAA_lid_5"/>
    <property type="match status" value="1"/>
</dbReference>
<evidence type="ECO:0000313" key="13">
    <source>
        <dbReference type="EMBL" id="KIM54457.1"/>
    </source>
</evidence>
<dbReference type="SUPFAM" id="SSF53300">
    <property type="entry name" value="vWA-like"/>
    <property type="match status" value="1"/>
</dbReference>
<evidence type="ECO:0000256" key="3">
    <source>
        <dbReference type="ARBA" id="ARBA00007188"/>
    </source>
</evidence>
<dbReference type="FunFam" id="3.40.50.300:FF:000712">
    <property type="entry name" value="Midasin"/>
    <property type="match status" value="1"/>
</dbReference>
<evidence type="ECO:0000256" key="2">
    <source>
        <dbReference type="ARBA" id="ARBA00004642"/>
    </source>
</evidence>
<keyword evidence="7 10" id="KW-0067">ATP-binding</keyword>
<dbReference type="Pfam" id="PF17867">
    <property type="entry name" value="AAA_lid_7"/>
    <property type="match status" value="3"/>
</dbReference>
<evidence type="ECO:0000256" key="4">
    <source>
        <dbReference type="ARBA" id="ARBA00017143"/>
    </source>
</evidence>
<feature type="compositionally biased region" description="Acidic residues" evidence="11">
    <location>
        <begin position="4377"/>
        <end position="4396"/>
    </location>
</feature>
<dbReference type="FunFam" id="3.40.50.300:FF:001368">
    <property type="entry name" value="Midasin"/>
    <property type="match status" value="1"/>
</dbReference>
<sequence>MSGTDPLTINIAKQLTRIPEHERKQLTCVSSTQELLDVLSQMLARPAMTCAVAEAFRPLLLDLCARWMSDERDFEERFCALCLLIENNEHLFPVLSAFLRRPAFDQGPLAFVESAPSIAALDATRLQRLLVAYYRLLCANKLLPAELGWPASALSALFVESNSHSDRAVRWLAIRCYAMHTGMAEGERAKLEKLILGEGDEEALTWYGERVDGTSVFVDATVLPALELKRVHETRQAIAASPDFYTREDRHSTPFLSDSDLSPWVVNIHGVLMFKSAPLPPPPSTVVVSTPSAINALRAFALHTSLRIPTLITSPPSSGKSLFLSHLASLLFPDTKDQIVTVHLADTSLDPRSLLGSYISSPTQLGTFEWKDGVLVRAMKEGKWLVLKDVDKASMEVLGLIKPLAESMLPAGGWIGGRACVDVPNRGKVYAAERFMMFAMRSVVPSSGTGKVADATFYGAHKFQEVVVDVPSLDEVEAIVRAQFTHLGAAQAIRAIVRLWTDVQRLAPVGSGGLRDLEKFCRRMENVLRSYYPRHMDVDDVDANEADATFPSLFPNAMIREDMYLEARDVFFGAGALTTSAQAQQARIASLIATHLGLDADRQQWVLYRRTASFELEKNEDGDIITVHIGRTRLLARPRKSSISLLSSSSVAAARRPFAMHKPAICLLSRIATALSLSEPILLTGETGTGKTSLITHLSRLLNCTLVSLNLSHQTESSDLLGGFKPVDAHMPASELYARFVRLFGETFSRRRNVKYEESVRKGVEEGRWRRVVLLWKESVRLAKERIAARDLPEPGTAALSETDGPRKRRKVVDDISSLRDEWARFERDVDEFDIQHAQGQGKFAFDFVEGPLVKAIRSGDWVLLDEINLASPETLECITSLLSGPTASITLTEKGSLEATPRHPDFRLFACMNPATDTGKKDLPPNIRARFTEIDVPPPDADCETLLSIVAQYIGDIAVGDKAAIMDVAEFYAAVRTLADERKLADGSDHRPHYSMRTLARALMFSADIAPVYGLRRALWEGCLMAFTMVLDGPSASVVTALAQKHILSGVRNPKSLLSMVPAPPAGEDFVKFGPFYLEKGPLTVDLMEDYIMTPSVEKKLVDLARIVLTRRFPVLIEGPTSSGKTSAVEYLARRTGHQFIRINNHEHTDIQEYIGSYVSDPLTGKLVFKDGLLVNALRCGHWIVLDELNLAPTEVLEALNRLLDDNRELVIPETHEIVRPHAHFMLFATQNPPGLYAGRKILSRAFRNRFLEVHFQDVPQTELEAILCQRCRIAPSYGQRIVSVFQELQKRRQSGRVFESKQGFATLRDLFRWAGRDAVGYQELAENGYMLLAERTRREEDRLVVKDVIESVMKVRIDEGSLYDMPRSPEFEAHIGCVVPPSSSQVVWTYAMRRLFVLVARALRFNEPVLLVGETGSGKTSVCQLYADVSGKSLHTLNCHQNSETADIIGGLRPARNRSSIDADVFQDAVALLNRAGVVNVPTDVQGLITRINELIKANASVDSSLRTSLQELRSTLMRSQALFEWHDGPLVRAMRQGVVFLLDEISLADDSVLERLNSVLEPARTVVLAERGSTDGEYPAIHAADAFKLLATMNPGGDYGKKELSPALRNRFTEIWVPPVDTPCDLAMILDSSWKHAELQVFTAPLLEFCGWLRVKLDDHAVCSLRDMLAWVTFSNAMIIQQPEGGAMYVSGVFHHAAHMTFLDGLGSLPQTATLSPENLQRLKEDAVQKLNELVPRAENVLFHAYDPLLHVQLGPFAILKGPEVTTTHGFNLEAPTTRENVVRVVRACQLDKPILLEGSPGVGKTSLVSALAKIAGYHLCRINLSDQTDLIDLLGSDLPVENGAPGEFAWKDAEFLRAMQKGHWVLLDEMNLAPQTVLEGLNAILDHRGTVFIPELGRTFVRHPSFRVFAAQNPLHQGGGRKGLPKSFLDRFTKVYVEELSSDDMFIICREQFEDCDENLVRGMIAFNTLLNCAVVQQRSFGREGSPWEFNLRDIIRWGELLRASAIADHPRYFFRIVYLSRFRNPEDRSHAEAIFNQAFPSMGVPEPHIHHPLISRTYLQIGHFSAPRGHATLLSRSTDVLQVHLTALETIWACLSRSWLVIVTGQRDSGKSCLIRTVADLSGNRLEEIGMTSATDTSDILGGFEQVDQVARVSSVASQILELSEEFMRSVPGVKYRYRYHGILRRELTSATRTGTSVLQVAAQLLEELAATNPVDSNFNDHVHDLQSTVLELSRTETLVGRFDWVDGPLIRAMKRGHWLVIDGANICNPSVLDRLNSLCEMNGVLTLSERGFVDGNVQVLKPHPNFRLFMTVDPQHGELSRAMRNRGLEVSLLTSFTTEDRARILASNRLPEAPEAASPVAYEMIRRGIVTQNDKLPMAMISGTVSDDVISKYLAIFSSIIDADNTISIYAIVPFVTRALPRSLLTVMRRYLQATSPSRHICFIFENCFVSHIASKLACVLEEPTISIAEELVDVLPLDDFMVCPPCSRCTERSQQSHSLRLQILDLFAALILDKFENSKPRDLRSQLPSRLSETVSEGIQSVLVEINAATQNMFESFLSRTNSFQSDDFDVSVKLLGFSRQLRCVLAGDNFDYSAAQVLTQLISTAVESRSPIYGHVTTASTALNATISPSSGLGLVPIWARLRNVRAVELGRSVISYLENGLQDPQSDGQKSLFDRFQMLALASFPITHQSSRNAEITTISNQIREYLGGLTRSGTTTGPEQGFSNPVSLLVELQAICEAQWPVENVLTTFAQVIQVGLEVPSENLRRFVPYQHIIWALDTMDGVPASIMAEMHISWLESLWHQGPVKQDLLDGPNILFRPTQLYLTSEKCELTSVPLSSLEEHEASVQRHLCLIIRQCYTQHSRFEQLTVLFNQGLDMMASCFSTFLDDGQIQLNKNGGLLKDTQTLLSILGRSSFEPLQKAVLHLTPALHFNASETGMGVADLGRCWIALSRVFLDLFVPDIPLDPAAILRFSMGLLQEEAQLLKNQITLHTYLERRTSGETSNTVISYLASRVKKCSVSQEPLSGIPNRSSIASLNAFWSEVSQFMKQIIHYPKVDDLILALVSRDSSAFKREDVIQGSISGFTQRLVNLYPEFDDIVSILRLAFSQLKLGLRLVRHAYERLDVDSNESAYATSLVAFPSIRSASLLQSQSLVERGISTGEQLLLVINATTYYNFSSNLSQLTQVAQTAYEQIYRLWAIDRARDEKREQDLGSLYRKNSVSHDASFEAEMEEMEFLELFPMFEDAFPHSEPPRSGNDAKGVSHHLTPSQHRQLLALHLNLTGHKDTDSHFITVRHTVLQSYLRSHFLSLPDSLDRDALPQQIGLLQSHLTLLGGTVAATRPGNFYTDANVPEAKKGLRIIRSLHSRLVNLLEVWPDQMVLHHLLDRCDLILAFDINSSVAKLLSVLEQLLLQTEDWEMYANRENSLKPHQIAITNLIVEWRRLELSCWNGLLESQSRIFTDEVAEYWFRLYELLIRGPLSAAEDGLPKYLQQLPSLLDDFIRTSSLGQFKARLDLLRSFETLISRLVLKDADQAVLSCVRRIVHFSWRSYDLFASDLSISLENQRRTLAKEIEGFIKLASWRDVNVQALKQSARKTHYQLYKIIRKFRDILRQPIVDKLIPLFSVEITEDTKQVEQSIFSCRYATPSRAFLPNSAFSPSPLPAYRGNLEKTLEIFHEYLDTRIRKFLVRNEAHDIQELSASISLTAKELTSQAIPEVLNKERRGKYRKNLLMRRRKAWSDLQKELRRGGLAYRIKPDVSNQLRSESWIRGQPLLCPVEDIITTERGEIYFDRLRGCFPSLWDALVSHHSDLGTGDLSRGASLVESGYSLALETRSMLAQTLSSHTTLLRQINRLKTIAHAPVLVRIESSDQLELLRQVLSVSVCAMDELVEAIRLFPQTQDGPSIVGPTQDCMGIGASLRVFRSRIAEFIENSQPVMATIMLEEEHTALTDASQMLQSLPIRLDEMARTFPQFNYLLGPTSQWIRDQGEYSFPAVGPSRMQPVSDMDSVIDTLLVSVQNMLRQCPEPSDQSASVVPDTDGPADNYIRTGARTTSLFTALLDLPGVAERISIATTELVQLPHDLLRATLQRMLPFLECFGEFAGGLLKSQALWTIELFRLDYILCSMVHTLATRGFCIPLEPEEGESAAGNEQGRELEGTGVGEGTGVTNASKEIQDESQVEGLQGDESEETERGGRENDENAIEMNEDFGGELEDVPEEDEGDGDAEEDGEGPEDQLADLDKSDPNVVDEKLWGDTTGEHEEQKEHDELHEDRSEQAKGESEMVAKEGKQVKESAVKEKEEQQAKTQADEGEEGEEGEEEEMDEDKPYPNEAGAPMDEHIPDANTLDLPEDMNLDDNAQGDRGDFDADDATDNGDLGSEDQMDEDEARRDADTMDDVSSVAGDETQPNDQHPYAVEESKPDETGTEEGQIEEDAVAKPDLMSGDGDADADENVPRSQDSAKDGQKGTASSQVLESIAGEERAADSEQIPFDRSSSKPELQHPPQPTPQTEANLGAGSEGIQSGPTYPQTLPTSPPVPDPLRKLGDALKEIQQRFDEIFGPPEETHPPEGALQSGDAEQVMYEHDEYEDGMQALGPTAEEQVAKLRDLTLVEKGQDELKTMDIDAPIPGHDEGAQQIAMERLLTDKTSERTDTDLEGAIAHTERNRDGLRTGSPSSLDFSAPKAINEPEPAPEIPSASDEDVRAALESLSSDSQIADLSAYTHLWTLYTSLTMPLSIALCESLRLILAPTLATRLRGDFRTGKRLNMRRVITWVASEYTKDRIWLRRVKPSARSYQVLLAVDDSASMRSDGGGAVHLAFQTVVLVAQALGRLEAGEIGVARFGAGWELVRGFGEDARNWGSSPAAGGRVLSSLTFQQKRTDVAGFLEGSLGVLEAARDAAGTRGAAKDLWQLEIIISDGICQEHERLRCALRRARSMRVLVVFIVLDALNDSGGVSASTAATSSSRTASAPSSSTAQSSILTLNQVSYRQSPTTGQTELTMERYLDSFPFEYYVVLRDVEALPRVLADTLREFFERVAEE</sequence>
<dbReference type="OrthoDB" id="5186at2759"/>
<dbReference type="InParanoid" id="A0A0C2ZPB8"/>
<feature type="region of interest" description="Disordered" evidence="11">
    <location>
        <begin position="4658"/>
        <end position="4710"/>
    </location>
</feature>
<dbReference type="PANTHER" id="PTHR48103">
    <property type="entry name" value="MIDASIN-RELATED"/>
    <property type="match status" value="1"/>
</dbReference>
<dbReference type="CDD" id="cd00009">
    <property type="entry name" value="AAA"/>
    <property type="match status" value="1"/>
</dbReference>
<feature type="compositionally biased region" description="Basic and acidic residues" evidence="11">
    <location>
        <begin position="4250"/>
        <end position="4314"/>
    </location>
</feature>
<evidence type="ECO:0000256" key="5">
    <source>
        <dbReference type="ARBA" id="ARBA00022553"/>
    </source>
</evidence>
<name>A0A0C2ZPB8_9AGAM</name>
<evidence type="ECO:0000256" key="1">
    <source>
        <dbReference type="ARBA" id="ARBA00004604"/>
    </source>
</evidence>
<dbReference type="GO" id="GO:0005524">
    <property type="term" value="F:ATP binding"/>
    <property type="evidence" value="ECO:0007669"/>
    <property type="project" value="UniProtKB-KW"/>
</dbReference>
<dbReference type="InterPro" id="IPR040848">
    <property type="entry name" value="AAA_lid_7"/>
</dbReference>
<dbReference type="GO" id="GO:0016887">
    <property type="term" value="F:ATP hydrolysis activity"/>
    <property type="evidence" value="ECO:0007669"/>
    <property type="project" value="InterPro"/>
</dbReference>
<keyword evidence="9 10" id="KW-0539">Nucleus</keyword>
<feature type="region of interest" description="Disordered" evidence="11">
    <location>
        <begin position="4569"/>
        <end position="4588"/>
    </location>
</feature>
<dbReference type="InterPro" id="IPR002035">
    <property type="entry name" value="VWF_A"/>
</dbReference>
<dbReference type="Proteomes" id="UP000053989">
    <property type="component" value="Unassembled WGS sequence"/>
</dbReference>
<feature type="compositionally biased region" description="Polar residues" evidence="11">
    <location>
        <begin position="4530"/>
        <end position="4542"/>
    </location>
</feature>
<feature type="domain" description="VWFA" evidence="12">
    <location>
        <begin position="4806"/>
        <end position="5040"/>
    </location>
</feature>
<dbReference type="SUPFAM" id="SSF52540">
    <property type="entry name" value="P-loop containing nucleoside triphosphate hydrolases"/>
    <property type="match status" value="6"/>
</dbReference>
<evidence type="ECO:0000256" key="11">
    <source>
        <dbReference type="SAM" id="MobiDB-lite"/>
    </source>
</evidence>
<evidence type="ECO:0000259" key="12">
    <source>
        <dbReference type="PROSITE" id="PS50234"/>
    </source>
</evidence>
<comment type="subcellular location">
    <subcellularLocation>
        <location evidence="1">Nucleus</location>
        <location evidence="1">Nucleolus</location>
    </subcellularLocation>
    <subcellularLocation>
        <location evidence="2">Nucleus</location>
        <location evidence="2">Nucleoplasm</location>
    </subcellularLocation>
</comment>
<evidence type="ECO:0000256" key="8">
    <source>
        <dbReference type="ARBA" id="ARBA00023186"/>
    </source>
</evidence>
<dbReference type="HOGENOM" id="CLU_000050_0_2_1"/>
<comment type="function">
    <text evidence="10">Nuclear chaperone required for maturation and nuclear export of pre-60S ribosome subunits.</text>
</comment>
<dbReference type="PROSITE" id="PS00675">
    <property type="entry name" value="SIGMA54_INTERACT_1"/>
    <property type="match status" value="1"/>
</dbReference>
<feature type="region of interest" description="Disordered" evidence="11">
    <location>
        <begin position="4155"/>
        <end position="4561"/>
    </location>
</feature>
<evidence type="ECO:0000256" key="7">
    <source>
        <dbReference type="ARBA" id="ARBA00022840"/>
    </source>
</evidence>
<feature type="compositionally biased region" description="Acidic residues" evidence="11">
    <location>
        <begin position="4187"/>
        <end position="4201"/>
    </location>
</feature>
<dbReference type="InterPro" id="IPR011704">
    <property type="entry name" value="ATPase_dyneun-rel_AAA"/>
</dbReference>
<dbReference type="InterPro" id="IPR027417">
    <property type="entry name" value="P-loop_NTPase"/>
</dbReference>
<dbReference type="SMART" id="SM00382">
    <property type="entry name" value="AAA"/>
    <property type="match status" value="5"/>
</dbReference>
<accession>A0A0C2ZPB8</accession>
<feature type="compositionally biased region" description="Basic and acidic residues" evidence="11">
    <location>
        <begin position="4550"/>
        <end position="4561"/>
    </location>
</feature>
<evidence type="ECO:0000256" key="9">
    <source>
        <dbReference type="ARBA" id="ARBA00023242"/>
    </source>
</evidence>
<organism evidence="13 14">
    <name type="scientific">Scleroderma citrinum Foug A</name>
    <dbReference type="NCBI Taxonomy" id="1036808"/>
    <lineage>
        <taxon>Eukaryota</taxon>
        <taxon>Fungi</taxon>
        <taxon>Dikarya</taxon>
        <taxon>Basidiomycota</taxon>
        <taxon>Agaricomycotina</taxon>
        <taxon>Agaricomycetes</taxon>
        <taxon>Agaricomycetidae</taxon>
        <taxon>Boletales</taxon>
        <taxon>Sclerodermatineae</taxon>
        <taxon>Sclerodermataceae</taxon>
        <taxon>Scleroderma</taxon>
    </lineage>
</organism>
<dbReference type="InterPro" id="IPR025662">
    <property type="entry name" value="Sigma_54_int_dom_ATP-bd_1"/>
</dbReference>
<dbReference type="InterPro" id="IPR036465">
    <property type="entry name" value="vWFA_dom_sf"/>
</dbReference>
<dbReference type="GO" id="GO:0000027">
    <property type="term" value="P:ribosomal large subunit assembly"/>
    <property type="evidence" value="ECO:0007669"/>
    <property type="project" value="InterPro"/>
</dbReference>
<evidence type="ECO:0000256" key="6">
    <source>
        <dbReference type="ARBA" id="ARBA00022741"/>
    </source>
</evidence>
<dbReference type="PANTHER" id="PTHR48103:SF2">
    <property type="entry name" value="MIDASIN"/>
    <property type="match status" value="1"/>
</dbReference>
<evidence type="ECO:0000256" key="10">
    <source>
        <dbReference type="PIRNR" id="PIRNR010340"/>
    </source>
</evidence>
<dbReference type="FunCoup" id="A0A0C2ZPB8">
    <property type="interactions" value="385"/>
</dbReference>
<dbReference type="Gene3D" id="3.40.50.300">
    <property type="entry name" value="P-loop containing nucleotide triphosphate hydrolases"/>
    <property type="match status" value="6"/>
</dbReference>
<feature type="compositionally biased region" description="Acidic residues" evidence="11">
    <location>
        <begin position="4211"/>
        <end position="4249"/>
    </location>
</feature>
<dbReference type="GO" id="GO:0005654">
    <property type="term" value="C:nucleoplasm"/>
    <property type="evidence" value="ECO:0007669"/>
    <property type="project" value="UniProtKB-SubCell"/>
</dbReference>
<dbReference type="PROSITE" id="PS50234">
    <property type="entry name" value="VWFA"/>
    <property type="match status" value="1"/>
</dbReference>
<comment type="similarity">
    <text evidence="3 10">Belongs to the midasin family.</text>
</comment>
<dbReference type="STRING" id="1036808.A0A0C2ZPB8"/>
<keyword evidence="5" id="KW-0597">Phosphoprotein</keyword>